<keyword evidence="5" id="KW-0902">Two-component regulatory system</keyword>
<dbReference type="InterPro" id="IPR036890">
    <property type="entry name" value="HATPase_C_sf"/>
</dbReference>
<dbReference type="Proteomes" id="UP000279089">
    <property type="component" value="Unassembled WGS sequence"/>
</dbReference>
<keyword evidence="6" id="KW-1133">Transmembrane helix</keyword>
<dbReference type="Pfam" id="PF02518">
    <property type="entry name" value="HATPase_c"/>
    <property type="match status" value="1"/>
</dbReference>
<comment type="caution">
    <text evidence="8">The sequence shown here is derived from an EMBL/GenBank/DDBJ whole genome shotgun (WGS) entry which is preliminary data.</text>
</comment>
<dbReference type="GO" id="GO:0000155">
    <property type="term" value="F:phosphorelay sensor kinase activity"/>
    <property type="evidence" value="ECO:0007669"/>
    <property type="project" value="InterPro"/>
</dbReference>
<keyword evidence="6" id="KW-0472">Membrane</keyword>
<evidence type="ECO:0000256" key="2">
    <source>
        <dbReference type="ARBA" id="ARBA00012438"/>
    </source>
</evidence>
<evidence type="ECO:0000256" key="6">
    <source>
        <dbReference type="SAM" id="Phobius"/>
    </source>
</evidence>
<evidence type="ECO:0000256" key="4">
    <source>
        <dbReference type="ARBA" id="ARBA00022777"/>
    </source>
</evidence>
<dbReference type="SUPFAM" id="SSF48452">
    <property type="entry name" value="TPR-like"/>
    <property type="match status" value="1"/>
</dbReference>
<gene>
    <name evidence="8" type="ORF">EG028_16605</name>
</gene>
<sequence>MTKNSLPRIFSVGNNIRLLPPLFCFLFLFSIPASGQQQLVQSLKNTLYSGKVTDSAQYTDLLNRISALSLVHQLDSCFVYAEQAKALAIRTRYHKGLADAYMNLGSSFSFQNNGKLAHRFYLEGLMRYRNLGDSAGICQALYCIGSYFHYEGKDELAIPYMEESMGVGSRLLKDSVWASMLANYYLVFAEDSLRQDSARWALNKARDIATRYHDDRIITYTGLFLAHEEVKAGRMDRAMENLKRLAAHSFREGYSYLALYANAQMDIYSTYAKMPDSISYRKQMLDAAILGGYKKLMVRPVTSLYQYYKAIGPAAALPYADVLCEIATHQEDLRTQGEQDYMESFLQEQELRALRLNKELQEQTLVSDKLVSRHRTMLILFLVVCTLLAAGLVYIYYKSTRESRMSAKRLKEINRMMMDKNKQLQRHDDFKNKLLSILAHDFRLPLSHIISVTNLFQQKDIRPDQFQEIANSISSRAVETLQLFETVLSWIKSQLAGFEYKAQPYSLQELWDEAREPMMADIRDKALAMDLQIPFGLTVRADREMLQFVNRNLLHNAVKYSRRGSPVSIVARQFGDRVIVTVTNGGSGITEIDMPYIFTYRVPGAITRETGRGAGLALIICKDFIEKMQGTISVASDGETYTSFEYTLMIEEEDQAA</sequence>
<dbReference type="InterPro" id="IPR003594">
    <property type="entry name" value="HATPase_dom"/>
</dbReference>
<evidence type="ECO:0000256" key="5">
    <source>
        <dbReference type="ARBA" id="ARBA00023012"/>
    </source>
</evidence>
<dbReference type="PROSITE" id="PS50109">
    <property type="entry name" value="HIS_KIN"/>
    <property type="match status" value="1"/>
</dbReference>
<feature type="domain" description="Histidine kinase" evidence="7">
    <location>
        <begin position="437"/>
        <end position="652"/>
    </location>
</feature>
<name>A0A3N4ME51_9BACT</name>
<dbReference type="InterPro" id="IPR005467">
    <property type="entry name" value="His_kinase_dom"/>
</dbReference>
<dbReference type="CDD" id="cd00082">
    <property type="entry name" value="HisKA"/>
    <property type="match status" value="1"/>
</dbReference>
<comment type="catalytic activity">
    <reaction evidence="1">
        <text>ATP + protein L-histidine = ADP + protein N-phospho-L-histidine.</text>
        <dbReference type="EC" id="2.7.13.3"/>
    </reaction>
</comment>
<dbReference type="SUPFAM" id="SSF55874">
    <property type="entry name" value="ATPase domain of HSP90 chaperone/DNA topoisomerase II/histidine kinase"/>
    <property type="match status" value="1"/>
</dbReference>
<dbReference type="InterPro" id="IPR011990">
    <property type="entry name" value="TPR-like_helical_dom_sf"/>
</dbReference>
<evidence type="ECO:0000256" key="1">
    <source>
        <dbReference type="ARBA" id="ARBA00000085"/>
    </source>
</evidence>
<keyword evidence="4 8" id="KW-0418">Kinase</keyword>
<keyword evidence="9" id="KW-1185">Reference proteome</keyword>
<keyword evidence="6" id="KW-0812">Transmembrane</keyword>
<keyword evidence="3" id="KW-0808">Transferase</keyword>
<dbReference type="InterPro" id="IPR036097">
    <property type="entry name" value="HisK_dim/P_sf"/>
</dbReference>
<evidence type="ECO:0000313" key="8">
    <source>
        <dbReference type="EMBL" id="RPD40266.1"/>
    </source>
</evidence>
<dbReference type="RefSeq" id="WP_120517631.1">
    <property type="nucleotide sequence ID" value="NZ_QXZY01000009.1"/>
</dbReference>
<accession>A0A3N4ME51</accession>
<dbReference type="Gene3D" id="3.30.565.10">
    <property type="entry name" value="Histidine kinase-like ATPase, C-terminal domain"/>
    <property type="match status" value="1"/>
</dbReference>
<dbReference type="EMBL" id="RMBX01000008">
    <property type="protein sequence ID" value="RPD40266.1"/>
    <property type="molecule type" value="Genomic_DNA"/>
</dbReference>
<dbReference type="Gene3D" id="1.25.40.10">
    <property type="entry name" value="Tetratricopeptide repeat domain"/>
    <property type="match status" value="1"/>
</dbReference>
<evidence type="ECO:0000313" key="9">
    <source>
        <dbReference type="Proteomes" id="UP000279089"/>
    </source>
</evidence>
<dbReference type="PANTHER" id="PTHR43711">
    <property type="entry name" value="TWO-COMPONENT HISTIDINE KINASE"/>
    <property type="match status" value="1"/>
</dbReference>
<protein>
    <recommendedName>
        <fullName evidence="2">histidine kinase</fullName>
        <ecNumber evidence="2">2.7.13.3</ecNumber>
    </recommendedName>
</protein>
<proteinExistence type="predicted"/>
<dbReference type="AlphaFoldDB" id="A0A3N4ME51"/>
<evidence type="ECO:0000256" key="3">
    <source>
        <dbReference type="ARBA" id="ARBA00022679"/>
    </source>
</evidence>
<dbReference type="InterPro" id="IPR050736">
    <property type="entry name" value="Sensor_HK_Regulatory"/>
</dbReference>
<dbReference type="PANTHER" id="PTHR43711:SF1">
    <property type="entry name" value="HISTIDINE KINASE 1"/>
    <property type="match status" value="1"/>
</dbReference>
<dbReference type="OrthoDB" id="1301080at2"/>
<reference evidence="9" key="1">
    <citation type="submission" date="2018-11" db="EMBL/GenBank/DDBJ databases">
        <title>Chitinophaga lutea sp.nov., isolate from arsenic contaminated soil.</title>
        <authorList>
            <person name="Zong Y."/>
        </authorList>
    </citation>
    <scope>NUCLEOTIDE SEQUENCE [LARGE SCALE GENOMIC DNA]</scope>
    <source>
        <strain evidence="9">YLT18</strain>
    </source>
</reference>
<feature type="transmembrane region" description="Helical" evidence="6">
    <location>
        <begin position="377"/>
        <end position="397"/>
    </location>
</feature>
<evidence type="ECO:0000259" key="7">
    <source>
        <dbReference type="PROSITE" id="PS50109"/>
    </source>
</evidence>
<dbReference type="Gene3D" id="1.10.287.130">
    <property type="match status" value="1"/>
</dbReference>
<organism evidence="8 9">
    <name type="scientific">Chitinophaga barathri</name>
    <dbReference type="NCBI Taxonomy" id="1647451"/>
    <lineage>
        <taxon>Bacteria</taxon>
        <taxon>Pseudomonadati</taxon>
        <taxon>Bacteroidota</taxon>
        <taxon>Chitinophagia</taxon>
        <taxon>Chitinophagales</taxon>
        <taxon>Chitinophagaceae</taxon>
        <taxon>Chitinophaga</taxon>
    </lineage>
</organism>
<dbReference type="SMART" id="SM00387">
    <property type="entry name" value="HATPase_c"/>
    <property type="match status" value="1"/>
</dbReference>
<dbReference type="InterPro" id="IPR003661">
    <property type="entry name" value="HisK_dim/P_dom"/>
</dbReference>
<dbReference type="SUPFAM" id="SSF47384">
    <property type="entry name" value="Homodimeric domain of signal transducing histidine kinase"/>
    <property type="match status" value="1"/>
</dbReference>
<dbReference type="EC" id="2.7.13.3" evidence="2"/>